<proteinExistence type="predicted"/>
<protein>
    <submittedName>
        <fullName evidence="3">NADPH:quinone oxidoreductase</fullName>
    </submittedName>
</protein>
<keyword evidence="4" id="KW-1185">Reference proteome</keyword>
<dbReference type="InterPro" id="IPR020843">
    <property type="entry name" value="ER"/>
</dbReference>
<dbReference type="PANTHER" id="PTHR11695:SF294">
    <property type="entry name" value="RETICULON-4-INTERACTING PROTEIN 1, MITOCHONDRIAL"/>
    <property type="match status" value="1"/>
</dbReference>
<dbReference type="InterPro" id="IPR002328">
    <property type="entry name" value="ADH_Zn_CS"/>
</dbReference>
<dbReference type="Pfam" id="PF13602">
    <property type="entry name" value="ADH_zinc_N_2"/>
    <property type="match status" value="1"/>
</dbReference>
<dbReference type="SUPFAM" id="SSF51735">
    <property type="entry name" value="NAD(P)-binding Rossmann-fold domains"/>
    <property type="match status" value="1"/>
</dbReference>
<dbReference type="InterPro" id="IPR013154">
    <property type="entry name" value="ADH-like_N"/>
</dbReference>
<dbReference type="SUPFAM" id="SSF50129">
    <property type="entry name" value="GroES-like"/>
    <property type="match status" value="1"/>
</dbReference>
<dbReference type="InterPro" id="IPR036291">
    <property type="entry name" value="NAD(P)-bd_dom_sf"/>
</dbReference>
<dbReference type="PROSITE" id="PS00059">
    <property type="entry name" value="ADH_ZINC"/>
    <property type="match status" value="1"/>
</dbReference>
<dbReference type="Gene3D" id="3.40.50.720">
    <property type="entry name" value="NAD(P)-binding Rossmann-like Domain"/>
    <property type="match status" value="1"/>
</dbReference>
<evidence type="ECO:0000259" key="2">
    <source>
        <dbReference type="SMART" id="SM00829"/>
    </source>
</evidence>
<feature type="domain" description="Enoyl reductase (ER)" evidence="2">
    <location>
        <begin position="12"/>
        <end position="330"/>
    </location>
</feature>
<sequence>MKAYTLTSYRNGGELAWADIPRPSVNKGQVLVKVSAAGINPLDRMIARGDFKQLISYRLPQTLGHECSGEIVEVGADVHNLHVGDKIYARPNTTEIGTFAEYVVLNANDVAPMPKNLSLTEAASLPLVLLTAIQAFTEKAPIRPGNTVFIQGGAGGLGSIAIQVAKYLGATVATTVSTKNIELARELGADIVVDYRNERYEDYIHNVDIVLDTVGGDETARSMRVLRPGGTIVSVVGTPDTDFADALGKPILKPVMWLLSAKIRRVAKRLGVTYKFLFMRANGKQLRDFTPVIESGKIKPLVGRVLPFNQVEEALHPSAANSGTPGKTVTEISN</sequence>
<evidence type="ECO:0000313" key="3">
    <source>
        <dbReference type="EMBL" id="PEN16913.1"/>
    </source>
</evidence>
<dbReference type="InterPro" id="IPR050700">
    <property type="entry name" value="YIM1/Zinc_Alcohol_DH_Fams"/>
</dbReference>
<dbReference type="Proteomes" id="UP000219947">
    <property type="component" value="Unassembled WGS sequence"/>
</dbReference>
<dbReference type="GO" id="GO:0008270">
    <property type="term" value="F:zinc ion binding"/>
    <property type="evidence" value="ECO:0007669"/>
    <property type="project" value="InterPro"/>
</dbReference>
<dbReference type="InterPro" id="IPR011032">
    <property type="entry name" value="GroES-like_sf"/>
</dbReference>
<evidence type="ECO:0000313" key="4">
    <source>
        <dbReference type="Proteomes" id="UP000219947"/>
    </source>
</evidence>
<dbReference type="CDD" id="cd05289">
    <property type="entry name" value="MDR_like_2"/>
    <property type="match status" value="1"/>
</dbReference>
<dbReference type="AlphaFoldDB" id="A0A2A8D7Y9"/>
<dbReference type="Gene3D" id="3.90.180.10">
    <property type="entry name" value="Medium-chain alcohol dehydrogenases, catalytic domain"/>
    <property type="match status" value="1"/>
</dbReference>
<evidence type="ECO:0000256" key="1">
    <source>
        <dbReference type="ARBA" id="ARBA00023002"/>
    </source>
</evidence>
<reference evidence="3" key="1">
    <citation type="submission" date="2017-10" db="EMBL/GenBank/DDBJ databases">
        <title>Kefir isolates.</title>
        <authorList>
            <person name="Kim Y."/>
            <person name="Blasche S."/>
        </authorList>
    </citation>
    <scope>NUCLEOTIDE SEQUENCE [LARGE SCALE GENOMIC DNA]</scope>
    <source>
        <strain evidence="3">OG2-2</strain>
    </source>
</reference>
<dbReference type="Pfam" id="PF08240">
    <property type="entry name" value="ADH_N"/>
    <property type="match status" value="1"/>
</dbReference>
<keyword evidence="1" id="KW-0560">Oxidoreductase</keyword>
<gene>
    <name evidence="3" type="ORF">CRM92_02445</name>
</gene>
<accession>A0A2A8D7Y9</accession>
<dbReference type="PANTHER" id="PTHR11695">
    <property type="entry name" value="ALCOHOL DEHYDROGENASE RELATED"/>
    <property type="match status" value="1"/>
</dbReference>
<dbReference type="RefSeq" id="WP_098042284.1">
    <property type="nucleotide sequence ID" value="NZ_PDEV01000001.1"/>
</dbReference>
<dbReference type="SMART" id="SM00829">
    <property type="entry name" value="PKS_ER"/>
    <property type="match status" value="1"/>
</dbReference>
<organism evidence="3 4">
    <name type="scientific">Rothia dentocariosa</name>
    <dbReference type="NCBI Taxonomy" id="2047"/>
    <lineage>
        <taxon>Bacteria</taxon>
        <taxon>Bacillati</taxon>
        <taxon>Actinomycetota</taxon>
        <taxon>Actinomycetes</taxon>
        <taxon>Micrococcales</taxon>
        <taxon>Micrococcaceae</taxon>
        <taxon>Rothia</taxon>
    </lineage>
</organism>
<comment type="caution">
    <text evidence="3">The sequence shown here is derived from an EMBL/GenBank/DDBJ whole genome shotgun (WGS) entry which is preliminary data.</text>
</comment>
<name>A0A2A8D7Y9_9MICC</name>
<dbReference type="EMBL" id="PDEV01000001">
    <property type="protein sequence ID" value="PEN16913.1"/>
    <property type="molecule type" value="Genomic_DNA"/>
</dbReference>
<dbReference type="GO" id="GO:0016491">
    <property type="term" value="F:oxidoreductase activity"/>
    <property type="evidence" value="ECO:0007669"/>
    <property type="project" value="UniProtKB-KW"/>
</dbReference>